<dbReference type="PROSITE" id="PS00028">
    <property type="entry name" value="ZINC_FINGER_C2H2_1"/>
    <property type="match status" value="1"/>
</dbReference>
<feature type="compositionally biased region" description="Low complexity" evidence="4">
    <location>
        <begin position="265"/>
        <end position="306"/>
    </location>
</feature>
<feature type="domain" description="C2H2-type" evidence="5">
    <location>
        <begin position="46"/>
        <end position="68"/>
    </location>
</feature>
<dbReference type="InParanoid" id="A0A671VSZ1"/>
<feature type="compositionally biased region" description="Basic and acidic residues" evidence="4">
    <location>
        <begin position="907"/>
        <end position="919"/>
    </location>
</feature>
<feature type="compositionally biased region" description="Basic residues" evidence="4">
    <location>
        <begin position="1057"/>
        <end position="1068"/>
    </location>
</feature>
<dbReference type="PANTHER" id="PTHR17614:SF13">
    <property type="entry name" value="ZINC FINGER PROTEIN 804A"/>
    <property type="match status" value="1"/>
</dbReference>
<dbReference type="RefSeq" id="XP_030297381.1">
    <property type="nucleotide sequence ID" value="XM_030441521.1"/>
</dbReference>
<dbReference type="OrthoDB" id="4822at2759"/>
<dbReference type="OMA" id="SFHHTII"/>
<dbReference type="GeneID" id="115596433"/>
<dbReference type="GO" id="GO:0005634">
    <property type="term" value="C:nucleus"/>
    <property type="evidence" value="ECO:0007669"/>
    <property type="project" value="TreeGrafter"/>
</dbReference>
<proteinExistence type="predicted"/>
<evidence type="ECO:0000259" key="5">
    <source>
        <dbReference type="PROSITE" id="PS00028"/>
    </source>
</evidence>
<feature type="region of interest" description="Disordered" evidence="4">
    <location>
        <begin position="1154"/>
        <end position="1198"/>
    </location>
</feature>
<evidence type="ECO:0000313" key="6">
    <source>
        <dbReference type="Ensembl" id="ENSSAUP00010027676.1"/>
    </source>
</evidence>
<dbReference type="Ensembl" id="ENSSAUT00010029189.1">
    <property type="protein sequence ID" value="ENSSAUP00010027676.1"/>
    <property type="gene ID" value="ENSSAUG00010011960.1"/>
</dbReference>
<reference evidence="6" key="2">
    <citation type="submission" date="2025-08" db="UniProtKB">
        <authorList>
            <consortium name="Ensembl"/>
        </authorList>
    </citation>
    <scope>IDENTIFICATION</scope>
</reference>
<dbReference type="GO" id="GO:0008270">
    <property type="term" value="F:zinc ion binding"/>
    <property type="evidence" value="ECO:0007669"/>
    <property type="project" value="UniProtKB-KW"/>
</dbReference>
<keyword evidence="1" id="KW-0479">Metal-binding</keyword>
<gene>
    <name evidence="6" type="primary">znf804a</name>
</gene>
<evidence type="ECO:0000256" key="3">
    <source>
        <dbReference type="ARBA" id="ARBA00022833"/>
    </source>
</evidence>
<dbReference type="Proteomes" id="UP000472265">
    <property type="component" value="Chromosome 15"/>
</dbReference>
<feature type="region of interest" description="Disordered" evidence="4">
    <location>
        <begin position="627"/>
        <end position="664"/>
    </location>
</feature>
<organism evidence="6 7">
    <name type="scientific">Sparus aurata</name>
    <name type="common">Gilthead sea bream</name>
    <dbReference type="NCBI Taxonomy" id="8175"/>
    <lineage>
        <taxon>Eukaryota</taxon>
        <taxon>Metazoa</taxon>
        <taxon>Chordata</taxon>
        <taxon>Craniata</taxon>
        <taxon>Vertebrata</taxon>
        <taxon>Euteleostomi</taxon>
        <taxon>Actinopterygii</taxon>
        <taxon>Neopterygii</taxon>
        <taxon>Teleostei</taxon>
        <taxon>Neoteleostei</taxon>
        <taxon>Acanthomorphata</taxon>
        <taxon>Eupercaria</taxon>
        <taxon>Spariformes</taxon>
        <taxon>Sparidae</taxon>
        <taxon>Sparus</taxon>
    </lineage>
</organism>
<sequence>MACYYIVISSTHLRDGQLRSIKGVFRGPIGANGQRNTEDGDSSFYCELCDKQYVRHQQYDNHINSYDHHHKQRLKELKQREFYRALACRRQRRRREEKREERALRRLHQHEEGRTGECAPGSGPMFRSTTVAVEPTNQPRPDFVQNWADIHTSSTTLGTKPQTPLIQPFLPLDPALETRLLSNTQWAYGQMDPDKSTTESCIINKNQMDYNDLTAATAAAATCETTNNNSIINNNTDTNSSPETSHFNKIPWARHYLSNPVTPNNIPATATNTNTNGSTFNKTTAASGSKKTASTTATSRAASKTSDISINGSRADVQSAPGRVRPVSFSLPKRSCLLLHQSAAVFIQSGRSSGLSGKQEVVVTAQERARYLAEKVADQRLKSPVFANADSAGVDHWDTGNQCGVDSKPAIQHSEAGAGISAEGGAGGLSGTGAQVALCNRNVIGVEDVSGNGAQLSLRNDNGTGAQTGGESGTGAHLRLKSGIPEQVSDGVSTVVTKDSVCRDSEAEPRDDVDNQPQKSISGETSIRTQPKESNPSPSNCAKEPTSSLPSRPKEPFCRVLSRDGTRVLLWPSEMVSYTKTSPSISFSINPLLYDFRAHNRAREGGEEKKGGLEEARERIKPPVIKQPDCQQRQEVTEGGREGKIDEREEDDEGGQAGNPMELVGQGSGCNAVPDDCGWRDESALKFVPVSTECHLAPTLGLQKKVRRRGKRGGRWRGMRKRGRRKRGREKDLERGRRIMSSLSENQVFEGRGEERLKREVTEKEEERKKGLLSNLVAHRLVGEREKMRMRPEERRIRGDQTERERAGRNDKKRGELLSNLPMNRCNRCNQLCLQVKREASQHQSQQSASGWGQGLRKLLCRGAACNSVISPVPGSVIQMPCRPAITPDTAQNDRETPEIQKNTQAGKEDGRRDEERGNLRKTEIRAVRDAKENVCNLVISRVAFPCRETAHEPEMCLFTAPQRETACDPAISLVPAPFRETACSQRQTIPAGHSNPAIGPASRCSAQQTGTQPRIRSACADMTLPCDAISKEGMSKRAATAEKRKTESQEAEETPRKRRRRGRRHARRAFAQRQKCVGLGVDEASCTQDSSRETGTLLDNCLSCNTTEKNSDCHFLCRTKHSEGTFGCSTTDGLNNYCRCEDSEGVSGDVVDCSQLSSDPPGGEEKTCDTGDTPSDHSLCEKTRDEDENRGDSGICGATNDNQSCDRDMDLSPDPPCNTVDEPVDVQSKDFFTCSTNDTPADHCQYENKQTEKEKMSADSDNTTGFSGISVAQSFASNTTKKCNDFCNPSDSAIDCKTSRGIDQSVGLTCDDIDGGRGDYLNGNCVADCNHCADVDKGRATNATEIVALVGTKGEEEADVKRQRQKEEEQIERRKAKEKQEEWGKEWLRRKEREREDRERRKEMDFELVYPEKRPCFPRALPPHCIPLHAPLLLPPSLSTSSSSSSFSFHHTFIQHHLSLLPPPSHLPVHPYPHLLPSFSTHLSPLALNPPPAPPPPPPPPPPLPPSFYASSHIPLLDASGPYPLAAAFHPLQSHHPSLYPPHHPAVLPLQMLFQENF</sequence>
<feature type="region of interest" description="Disordered" evidence="4">
    <location>
        <begin position="1032"/>
        <end position="1068"/>
    </location>
</feature>
<dbReference type="InterPro" id="IPR013087">
    <property type="entry name" value="Znf_C2H2_type"/>
</dbReference>
<feature type="compositionally biased region" description="Basic and acidic residues" evidence="4">
    <location>
        <begin position="1164"/>
        <end position="1192"/>
    </location>
</feature>
<name>A0A671VSZ1_SPAAU</name>
<feature type="region of interest" description="Disordered" evidence="4">
    <location>
        <begin position="1356"/>
        <end position="1384"/>
    </location>
</feature>
<accession>A0A671VSZ1</accession>
<evidence type="ECO:0000256" key="2">
    <source>
        <dbReference type="ARBA" id="ARBA00022771"/>
    </source>
</evidence>
<feature type="region of interest" description="Disordered" evidence="4">
    <location>
        <begin position="886"/>
        <end position="919"/>
    </location>
</feature>
<keyword evidence="3" id="KW-0862">Zinc</keyword>
<dbReference type="InterPro" id="IPR036236">
    <property type="entry name" value="Znf_C2H2_sf"/>
</dbReference>
<evidence type="ECO:0000256" key="4">
    <source>
        <dbReference type="SAM" id="MobiDB-lite"/>
    </source>
</evidence>
<feature type="compositionally biased region" description="Polar residues" evidence="4">
    <location>
        <begin position="515"/>
        <end position="550"/>
    </location>
</feature>
<dbReference type="Gene3D" id="3.30.160.60">
    <property type="entry name" value="Classic Zinc Finger"/>
    <property type="match status" value="1"/>
</dbReference>
<keyword evidence="7" id="KW-1185">Reference proteome</keyword>
<evidence type="ECO:0000313" key="7">
    <source>
        <dbReference type="Proteomes" id="UP000472265"/>
    </source>
</evidence>
<protein>
    <recommendedName>
        <fullName evidence="5">C2H2-type domain-containing protein</fullName>
    </recommendedName>
</protein>
<feature type="compositionally biased region" description="Basic and acidic residues" evidence="4">
    <location>
        <begin position="789"/>
        <end position="816"/>
    </location>
</feature>
<evidence type="ECO:0000256" key="1">
    <source>
        <dbReference type="ARBA" id="ARBA00022723"/>
    </source>
</evidence>
<feature type="compositionally biased region" description="Basic and acidic residues" evidence="4">
    <location>
        <begin position="1032"/>
        <end position="1049"/>
    </location>
</feature>
<feature type="compositionally biased region" description="Basic residues" evidence="4">
    <location>
        <begin position="704"/>
        <end position="728"/>
    </location>
</feature>
<feature type="region of interest" description="Disordered" evidence="4">
    <location>
        <begin position="789"/>
        <end position="817"/>
    </location>
</feature>
<feature type="region of interest" description="Disordered" evidence="4">
    <location>
        <begin position="455"/>
        <end position="557"/>
    </location>
</feature>
<keyword evidence="2" id="KW-0863">Zinc-finger</keyword>
<feature type="compositionally biased region" description="Polar residues" evidence="4">
    <location>
        <begin position="455"/>
        <end position="465"/>
    </location>
</feature>
<feature type="region of interest" description="Disordered" evidence="4">
    <location>
        <begin position="704"/>
        <end position="734"/>
    </location>
</feature>
<feature type="compositionally biased region" description="Basic and acidic residues" evidence="4">
    <location>
        <begin position="500"/>
        <end position="513"/>
    </location>
</feature>
<dbReference type="PANTHER" id="PTHR17614">
    <property type="entry name" value="ZINC FINGER-CONTAINING"/>
    <property type="match status" value="1"/>
</dbReference>
<feature type="region of interest" description="Disordered" evidence="4">
    <location>
        <begin position="265"/>
        <end position="307"/>
    </location>
</feature>
<reference evidence="6" key="1">
    <citation type="submission" date="2021-04" db="EMBL/GenBank/DDBJ databases">
        <authorList>
            <consortium name="Wellcome Sanger Institute Data Sharing"/>
        </authorList>
    </citation>
    <scope>NUCLEOTIDE SEQUENCE [LARGE SCALE GENOMIC DNA]</scope>
</reference>
<dbReference type="SUPFAM" id="SSF57667">
    <property type="entry name" value="beta-beta-alpha zinc fingers"/>
    <property type="match status" value="1"/>
</dbReference>
<feature type="compositionally biased region" description="Basic and acidic residues" evidence="4">
    <location>
        <begin position="635"/>
        <end position="647"/>
    </location>
</feature>
<dbReference type="FunCoup" id="A0A671VSZ1">
    <property type="interactions" value="237"/>
</dbReference>
<dbReference type="InterPro" id="IPR052445">
    <property type="entry name" value="ZnF-G_patch_domain"/>
</dbReference>
<dbReference type="GeneTree" id="ENSGT00940000160909"/>
<reference evidence="6" key="3">
    <citation type="submission" date="2025-09" db="UniProtKB">
        <authorList>
            <consortium name="Ensembl"/>
        </authorList>
    </citation>
    <scope>IDENTIFICATION</scope>
</reference>